<dbReference type="VEuPathDB" id="FungiDB:DIURU_004486"/>
<comment type="subcellular location">
    <subcellularLocation>
        <location evidence="5">Nucleus</location>
        <location evidence="5">Nucleolus</location>
    </subcellularLocation>
    <subcellularLocation>
        <location evidence="5">Nucleus</location>
        <location evidence="5">Nucleoplasm</location>
    </subcellularLocation>
</comment>
<accession>A0A642UHB0</accession>
<dbReference type="OrthoDB" id="5072at2759"/>
<dbReference type="OMA" id="TEKWTHK"/>
<dbReference type="InterPro" id="IPR011687">
    <property type="entry name" value="Nop53/GLTSCR2"/>
</dbReference>
<dbReference type="GO" id="GO:0000027">
    <property type="term" value="P:ribosomal large subunit assembly"/>
    <property type="evidence" value="ECO:0007669"/>
    <property type="project" value="UniProtKB-UniRule"/>
</dbReference>
<reference evidence="7 8" key="1">
    <citation type="submission" date="2019-07" db="EMBL/GenBank/DDBJ databases">
        <title>Genome assembly of two rare yeast pathogens: Diutina rugosa and Trichomonascus ciferrii.</title>
        <authorList>
            <person name="Mixao V."/>
            <person name="Saus E."/>
            <person name="Hansen A."/>
            <person name="Lass-Flor C."/>
            <person name="Gabaldon T."/>
        </authorList>
    </citation>
    <scope>NUCLEOTIDE SEQUENCE [LARGE SCALE GENOMIC DNA]</scope>
    <source>
        <strain evidence="7 8">CBS 613</strain>
    </source>
</reference>
<dbReference type="PIRSF" id="PIRSF017302">
    <property type="entry name" value="Gltscr2"/>
    <property type="match status" value="1"/>
</dbReference>
<feature type="region of interest" description="Disordered" evidence="6">
    <location>
        <begin position="236"/>
        <end position="289"/>
    </location>
</feature>
<sequence length="406" mass="46052">MAKQAKSTTSRKGKKAWRKNVDVTDIEEGLEQARDRKRHLGDDADIEVGDFVIDTTPVPVTSVKKPKYQEIVANRSKVAALAHPHASAAKARPKKNLDGVSKTQLLHLIKMNGGKYKSEDKVKARIDKDGLTNVDARDLWDAPEPKSDVPKVLTESPLAPITKPKHAPKSFKRAPVTLDKVDDNSAIHGGKSYNPTLESWKELINSEYTTEAQKESIRQELNDFKDKLAQLAAELNNHDESSSEEEDDEETNDNDKDDDKYRLSVNAPSKNKKKTKYQRNKQNRHKQRLQLEQEIKELKIKVKELNKIDDILAAKAIEEVKPQSFIGKEKKVKKLFKYTALQAPLEVKLSDELTSNLKNVKPEGNLLYDTMLGLQKSGKVEARLPVAKKRKYAPKVTEKWTYKDFK</sequence>
<keyword evidence="4 5" id="KW-0539">Nucleus</keyword>
<dbReference type="AlphaFoldDB" id="A0A642UHB0"/>
<name>A0A642UHB0_DIURU</name>
<evidence type="ECO:0000256" key="2">
    <source>
        <dbReference type="ARBA" id="ARBA00018339"/>
    </source>
</evidence>
<keyword evidence="3 5" id="KW-0690">Ribosome biogenesis</keyword>
<comment type="caution">
    <text evidence="7">The sequence shown here is derived from an EMBL/GenBank/DDBJ whole genome shotgun (WGS) entry which is preliminary data.</text>
</comment>
<gene>
    <name evidence="7" type="ORF">DIURU_004486</name>
</gene>
<feature type="compositionally biased region" description="Acidic residues" evidence="6">
    <location>
        <begin position="242"/>
        <end position="252"/>
    </location>
</feature>
<dbReference type="GO" id="GO:0006364">
    <property type="term" value="P:rRNA processing"/>
    <property type="evidence" value="ECO:0007669"/>
    <property type="project" value="TreeGrafter"/>
</dbReference>
<dbReference type="GO" id="GO:0005730">
    <property type="term" value="C:nucleolus"/>
    <property type="evidence" value="ECO:0007669"/>
    <property type="project" value="UniProtKB-SubCell"/>
</dbReference>
<dbReference type="GeneID" id="54783137"/>
<dbReference type="Proteomes" id="UP000449547">
    <property type="component" value="Unassembled WGS sequence"/>
</dbReference>
<dbReference type="GO" id="GO:0005654">
    <property type="term" value="C:nucleoplasm"/>
    <property type="evidence" value="ECO:0007669"/>
    <property type="project" value="UniProtKB-SubCell"/>
</dbReference>
<feature type="compositionally biased region" description="Basic and acidic residues" evidence="6">
    <location>
        <begin position="253"/>
        <end position="262"/>
    </location>
</feature>
<proteinExistence type="inferred from homology"/>
<evidence type="ECO:0000256" key="1">
    <source>
        <dbReference type="ARBA" id="ARBA00008838"/>
    </source>
</evidence>
<dbReference type="RefSeq" id="XP_034010707.1">
    <property type="nucleotide sequence ID" value="XM_034157364.1"/>
</dbReference>
<dbReference type="PANTHER" id="PTHR14211">
    <property type="entry name" value="GLIOMA SUPPRESSOR CANDIDATE REGION GENE 2"/>
    <property type="match status" value="1"/>
</dbReference>
<evidence type="ECO:0000256" key="6">
    <source>
        <dbReference type="SAM" id="MobiDB-lite"/>
    </source>
</evidence>
<comment type="similarity">
    <text evidence="1 5">Belongs to the NOP53 family.</text>
</comment>
<feature type="compositionally biased region" description="Basic residues" evidence="6">
    <location>
        <begin position="270"/>
        <end position="288"/>
    </location>
</feature>
<feature type="region of interest" description="Disordered" evidence="6">
    <location>
        <begin position="1"/>
        <end position="20"/>
    </location>
</feature>
<dbReference type="EMBL" id="SWFT01000131">
    <property type="protein sequence ID" value="KAA8898974.1"/>
    <property type="molecule type" value="Genomic_DNA"/>
</dbReference>
<dbReference type="GO" id="GO:0008097">
    <property type="term" value="F:5S rRNA binding"/>
    <property type="evidence" value="ECO:0007669"/>
    <property type="project" value="TreeGrafter"/>
</dbReference>
<keyword evidence="8" id="KW-1185">Reference proteome</keyword>
<protein>
    <recommendedName>
        <fullName evidence="2 5">Ribosome biogenesis protein NOP53</fullName>
    </recommendedName>
</protein>
<organism evidence="7 8">
    <name type="scientific">Diutina rugosa</name>
    <name type="common">Yeast</name>
    <name type="synonym">Candida rugosa</name>
    <dbReference type="NCBI Taxonomy" id="5481"/>
    <lineage>
        <taxon>Eukaryota</taxon>
        <taxon>Fungi</taxon>
        <taxon>Dikarya</taxon>
        <taxon>Ascomycota</taxon>
        <taxon>Saccharomycotina</taxon>
        <taxon>Pichiomycetes</taxon>
        <taxon>Debaryomycetaceae</taxon>
        <taxon>Diutina</taxon>
    </lineage>
</organism>
<evidence type="ECO:0000313" key="8">
    <source>
        <dbReference type="Proteomes" id="UP000449547"/>
    </source>
</evidence>
<dbReference type="Pfam" id="PF07767">
    <property type="entry name" value="Nop53"/>
    <property type="match status" value="1"/>
</dbReference>
<feature type="compositionally biased region" description="Basic residues" evidence="6">
    <location>
        <begin position="9"/>
        <end position="18"/>
    </location>
</feature>
<evidence type="ECO:0000256" key="4">
    <source>
        <dbReference type="ARBA" id="ARBA00023242"/>
    </source>
</evidence>
<evidence type="ECO:0000313" key="7">
    <source>
        <dbReference type="EMBL" id="KAA8898974.1"/>
    </source>
</evidence>
<dbReference type="PANTHER" id="PTHR14211:SF7">
    <property type="entry name" value="RIBOSOME BIOGENESIS PROTEIN NOP53"/>
    <property type="match status" value="1"/>
</dbReference>
<evidence type="ECO:0000256" key="5">
    <source>
        <dbReference type="PIRNR" id="PIRNR017302"/>
    </source>
</evidence>
<evidence type="ECO:0000256" key="3">
    <source>
        <dbReference type="ARBA" id="ARBA00022517"/>
    </source>
</evidence>
<comment type="function">
    <text evidence="5">May play a role in ribosome biogenesis.</text>
</comment>